<name>K0RGD8_THAOC</name>
<organism evidence="1 2">
    <name type="scientific">Thalassiosira oceanica</name>
    <name type="common">Marine diatom</name>
    <dbReference type="NCBI Taxonomy" id="159749"/>
    <lineage>
        <taxon>Eukaryota</taxon>
        <taxon>Sar</taxon>
        <taxon>Stramenopiles</taxon>
        <taxon>Ochrophyta</taxon>
        <taxon>Bacillariophyta</taxon>
        <taxon>Coscinodiscophyceae</taxon>
        <taxon>Thalassiosirophycidae</taxon>
        <taxon>Thalassiosirales</taxon>
        <taxon>Thalassiosiraceae</taxon>
        <taxon>Thalassiosira</taxon>
    </lineage>
</organism>
<dbReference type="Proteomes" id="UP000266841">
    <property type="component" value="Unassembled WGS sequence"/>
</dbReference>
<accession>K0RGD8</accession>
<evidence type="ECO:0000313" key="2">
    <source>
        <dbReference type="Proteomes" id="UP000266841"/>
    </source>
</evidence>
<dbReference type="eggNOG" id="ENOG502T074">
    <property type="taxonomic scope" value="Eukaryota"/>
</dbReference>
<evidence type="ECO:0000313" key="1">
    <source>
        <dbReference type="EMBL" id="EJK52310.1"/>
    </source>
</evidence>
<sequence length="177" mass="19813">DIGQTLFTFDLCAIPQSLAPPEFFPPNDVNNLELGCPPYSQQANGTVAPACWFGEINIDFDKILRQLARKAAAGDHGLRISPLINNDRKGGAFPIMLHQFRRAIGVAIVRGNAQHKLGRLHYVRATPEEAADACRANHSSNRWNSQRHGQSNWFSQHTPDGYDTYEQFRNGYDHCVP</sequence>
<proteinExistence type="predicted"/>
<feature type="non-terminal residue" evidence="1">
    <location>
        <position position="1"/>
    </location>
</feature>
<reference evidence="1 2" key="1">
    <citation type="journal article" date="2012" name="Genome Biol.">
        <title>Genome and low-iron response of an oceanic diatom adapted to chronic iron limitation.</title>
        <authorList>
            <person name="Lommer M."/>
            <person name="Specht M."/>
            <person name="Roy A.S."/>
            <person name="Kraemer L."/>
            <person name="Andreson R."/>
            <person name="Gutowska M.A."/>
            <person name="Wolf J."/>
            <person name="Bergner S.V."/>
            <person name="Schilhabel M.B."/>
            <person name="Klostermeier U.C."/>
            <person name="Beiko R.G."/>
            <person name="Rosenstiel P."/>
            <person name="Hippler M."/>
            <person name="Laroche J."/>
        </authorList>
    </citation>
    <scope>NUCLEOTIDE SEQUENCE [LARGE SCALE GENOMIC DNA]</scope>
    <source>
        <strain evidence="1 2">CCMP1005</strain>
    </source>
</reference>
<dbReference type="EMBL" id="AGNL01040070">
    <property type="protein sequence ID" value="EJK52310.1"/>
    <property type="molecule type" value="Genomic_DNA"/>
</dbReference>
<dbReference type="AlphaFoldDB" id="K0RGD8"/>
<protein>
    <submittedName>
        <fullName evidence="1">Uncharacterized protein</fullName>
    </submittedName>
</protein>
<gene>
    <name evidence="1" type="ORF">THAOC_28430</name>
</gene>
<comment type="caution">
    <text evidence="1">The sequence shown here is derived from an EMBL/GenBank/DDBJ whole genome shotgun (WGS) entry which is preliminary data.</text>
</comment>
<keyword evidence="2" id="KW-1185">Reference proteome</keyword>